<dbReference type="AlphaFoldDB" id="A0A0D3IN86"/>
<dbReference type="KEGG" id="ehx:EMIHUDRAFT_120050"/>
<sequence length="358" mass="39637">MWQTALLALLQFGVFRAASAASVHDGPIFAFVAFDKVGSTSLRQILRTREKLHNHSGVLDDHAAWDTDREDGIAHPICDPIVDQFKGGCQDVDNYASVNIGAHDVRGFHFCERQRRPCRYFTLLRHPIERLRSAHSYFCEGCKEGGRQCVGGRDVQQWGGALTCPNMSLAAYARAIGPVYTRTFAHKAEGEPLEGPLEAAVLEIVDLTGLGRSKVRDIVRRQTPTREAAYRALDQYYEGSGPFRGVAELEGGATLAQTPVEAADAWLQGICTLLIEPGDSGSPTLIAQLARWMGDRLFEEKMAHRLTHKNVHEHGSGTRAADAQVAAELSQDIELYRRVKERFDRGESCTSYRVPLGF</sequence>
<dbReference type="Proteomes" id="UP000013827">
    <property type="component" value="Unassembled WGS sequence"/>
</dbReference>
<evidence type="ECO:0008006" key="4">
    <source>
        <dbReference type="Google" id="ProtNLM"/>
    </source>
</evidence>
<evidence type="ECO:0000256" key="1">
    <source>
        <dbReference type="SAM" id="SignalP"/>
    </source>
</evidence>
<organism evidence="2 3">
    <name type="scientific">Emiliania huxleyi (strain CCMP1516)</name>
    <dbReference type="NCBI Taxonomy" id="280463"/>
    <lineage>
        <taxon>Eukaryota</taxon>
        <taxon>Haptista</taxon>
        <taxon>Haptophyta</taxon>
        <taxon>Prymnesiophyceae</taxon>
        <taxon>Isochrysidales</taxon>
        <taxon>Noelaerhabdaceae</taxon>
        <taxon>Emiliania</taxon>
    </lineage>
</organism>
<feature type="chain" id="PRO_5044291157" description="Sulfotransferase domain-containing protein" evidence="1">
    <location>
        <begin position="21"/>
        <end position="358"/>
    </location>
</feature>
<reference evidence="2" key="2">
    <citation type="submission" date="2024-10" db="UniProtKB">
        <authorList>
            <consortium name="EnsemblProtists"/>
        </authorList>
    </citation>
    <scope>IDENTIFICATION</scope>
</reference>
<dbReference type="HOGENOM" id="CLU_774858_0_0_1"/>
<dbReference type="EnsemblProtists" id="EOD12721">
    <property type="protein sequence ID" value="EOD12721"/>
    <property type="gene ID" value="EMIHUDRAFT_120050"/>
</dbReference>
<keyword evidence="3" id="KW-1185">Reference proteome</keyword>
<dbReference type="Gene3D" id="3.40.50.300">
    <property type="entry name" value="P-loop containing nucleotide triphosphate hydrolases"/>
    <property type="match status" value="1"/>
</dbReference>
<keyword evidence="1" id="KW-0732">Signal</keyword>
<dbReference type="InterPro" id="IPR027417">
    <property type="entry name" value="P-loop_NTPase"/>
</dbReference>
<evidence type="ECO:0000313" key="2">
    <source>
        <dbReference type="EnsemblProtists" id="EOD12721"/>
    </source>
</evidence>
<dbReference type="GeneID" id="17258877"/>
<dbReference type="RefSeq" id="XP_005765150.1">
    <property type="nucleotide sequence ID" value="XM_005765093.1"/>
</dbReference>
<evidence type="ECO:0000313" key="3">
    <source>
        <dbReference type="Proteomes" id="UP000013827"/>
    </source>
</evidence>
<feature type="signal peptide" evidence="1">
    <location>
        <begin position="1"/>
        <end position="20"/>
    </location>
</feature>
<protein>
    <recommendedName>
        <fullName evidence="4">Sulfotransferase domain-containing protein</fullName>
    </recommendedName>
</protein>
<proteinExistence type="predicted"/>
<accession>A0A0D3IN86</accession>
<reference evidence="3" key="1">
    <citation type="journal article" date="2013" name="Nature">
        <title>Pan genome of the phytoplankton Emiliania underpins its global distribution.</title>
        <authorList>
            <person name="Read B.A."/>
            <person name="Kegel J."/>
            <person name="Klute M.J."/>
            <person name="Kuo A."/>
            <person name="Lefebvre S.C."/>
            <person name="Maumus F."/>
            <person name="Mayer C."/>
            <person name="Miller J."/>
            <person name="Monier A."/>
            <person name="Salamov A."/>
            <person name="Young J."/>
            <person name="Aguilar M."/>
            <person name="Claverie J.M."/>
            <person name="Frickenhaus S."/>
            <person name="Gonzalez K."/>
            <person name="Herman E.K."/>
            <person name="Lin Y.C."/>
            <person name="Napier J."/>
            <person name="Ogata H."/>
            <person name="Sarno A.F."/>
            <person name="Shmutz J."/>
            <person name="Schroeder D."/>
            <person name="de Vargas C."/>
            <person name="Verret F."/>
            <person name="von Dassow P."/>
            <person name="Valentin K."/>
            <person name="Van de Peer Y."/>
            <person name="Wheeler G."/>
            <person name="Dacks J.B."/>
            <person name="Delwiche C.F."/>
            <person name="Dyhrman S.T."/>
            <person name="Glockner G."/>
            <person name="John U."/>
            <person name="Richards T."/>
            <person name="Worden A.Z."/>
            <person name="Zhang X."/>
            <person name="Grigoriev I.V."/>
            <person name="Allen A.E."/>
            <person name="Bidle K."/>
            <person name="Borodovsky M."/>
            <person name="Bowler C."/>
            <person name="Brownlee C."/>
            <person name="Cock J.M."/>
            <person name="Elias M."/>
            <person name="Gladyshev V.N."/>
            <person name="Groth M."/>
            <person name="Guda C."/>
            <person name="Hadaegh A."/>
            <person name="Iglesias-Rodriguez M.D."/>
            <person name="Jenkins J."/>
            <person name="Jones B.M."/>
            <person name="Lawson T."/>
            <person name="Leese F."/>
            <person name="Lindquist E."/>
            <person name="Lobanov A."/>
            <person name="Lomsadze A."/>
            <person name="Malik S.B."/>
            <person name="Marsh M.E."/>
            <person name="Mackinder L."/>
            <person name="Mock T."/>
            <person name="Mueller-Roeber B."/>
            <person name="Pagarete A."/>
            <person name="Parker M."/>
            <person name="Probert I."/>
            <person name="Quesneville H."/>
            <person name="Raines C."/>
            <person name="Rensing S.A."/>
            <person name="Riano-Pachon D.M."/>
            <person name="Richier S."/>
            <person name="Rokitta S."/>
            <person name="Shiraiwa Y."/>
            <person name="Soanes D.M."/>
            <person name="van der Giezen M."/>
            <person name="Wahlund T.M."/>
            <person name="Williams B."/>
            <person name="Wilson W."/>
            <person name="Wolfe G."/>
            <person name="Wurch L.L."/>
        </authorList>
    </citation>
    <scope>NUCLEOTIDE SEQUENCE</scope>
</reference>
<name>A0A0D3IN86_EMIH1</name>
<dbReference type="PaxDb" id="2903-EOD12721"/>